<dbReference type="HAMAP" id="MF_00489">
    <property type="entry name" value="UPF0178"/>
    <property type="match status" value="1"/>
</dbReference>
<dbReference type="PANTHER" id="PTHR35146">
    <property type="entry name" value="UPF0178 PROTEIN YAII"/>
    <property type="match status" value="1"/>
</dbReference>
<gene>
    <name evidence="3" type="ORF">FAK_38880</name>
</gene>
<sequence>MRIWIDADGCPRPVKEVVFKASQRLQVPVTMVADRQVGRPTNSLVSLVVVPGDMDAADRYIAEHLQPGDLVITTDLPLAAQVVAKGAWGLNPRGELYTEENVRERLSMRDFMSDLRETGVITGGPAPYGPKDRRNFNDALDRLLTAQLNQD</sequence>
<dbReference type="PANTHER" id="PTHR35146:SF1">
    <property type="entry name" value="UPF0178 PROTEIN YAII"/>
    <property type="match status" value="1"/>
</dbReference>
<evidence type="ECO:0000313" key="3">
    <source>
        <dbReference type="EMBL" id="BEQ16822.1"/>
    </source>
</evidence>
<evidence type="ECO:0000313" key="4">
    <source>
        <dbReference type="Proteomes" id="UP001366166"/>
    </source>
</evidence>
<accession>A0AAU9EKB3</accession>
<dbReference type="RefSeq" id="WP_338603215.1">
    <property type="nucleotide sequence ID" value="NZ_AP028679.1"/>
</dbReference>
<keyword evidence="4" id="KW-1185">Reference proteome</keyword>
<dbReference type="Proteomes" id="UP001366166">
    <property type="component" value="Chromosome"/>
</dbReference>
<evidence type="ECO:0000256" key="1">
    <source>
        <dbReference type="ARBA" id="ARBA00008522"/>
    </source>
</evidence>
<reference evidence="4" key="1">
    <citation type="journal article" date="2023" name="Arch. Microbiol.">
        <title>Desulfoferula mesophilus gen. nov. sp. nov., a mesophilic sulfate-reducing bacterium isolated from a brackish lake sediment.</title>
        <authorList>
            <person name="Watanabe T."/>
            <person name="Yabe T."/>
            <person name="Tsuji J.M."/>
            <person name="Fukui M."/>
        </authorList>
    </citation>
    <scope>NUCLEOTIDE SEQUENCE [LARGE SCALE GENOMIC DNA]</scope>
    <source>
        <strain evidence="4">12FAK</strain>
    </source>
</reference>
<dbReference type="Pfam" id="PF02639">
    <property type="entry name" value="DUF188"/>
    <property type="match status" value="1"/>
</dbReference>
<name>A0AAU9EKB3_9BACT</name>
<proteinExistence type="inferred from homology"/>
<organism evidence="3 4">
    <name type="scientific">Desulfoferula mesophila</name>
    <dbReference type="NCBI Taxonomy" id="3058419"/>
    <lineage>
        <taxon>Bacteria</taxon>
        <taxon>Pseudomonadati</taxon>
        <taxon>Thermodesulfobacteriota</taxon>
        <taxon>Desulfarculia</taxon>
        <taxon>Desulfarculales</taxon>
        <taxon>Desulfarculaceae</taxon>
        <taxon>Desulfoferula</taxon>
    </lineage>
</organism>
<dbReference type="NCBIfam" id="NF001095">
    <property type="entry name" value="PRK00124.1"/>
    <property type="match status" value="1"/>
</dbReference>
<evidence type="ECO:0000256" key="2">
    <source>
        <dbReference type="HAMAP-Rule" id="MF_00489"/>
    </source>
</evidence>
<dbReference type="InterPro" id="IPR003791">
    <property type="entry name" value="UPF0178"/>
</dbReference>
<dbReference type="CDD" id="cd18720">
    <property type="entry name" value="PIN_YqxD-like"/>
    <property type="match status" value="1"/>
</dbReference>
<protein>
    <recommendedName>
        <fullName evidence="2">UPF0178 protein FAK_38880</fullName>
    </recommendedName>
</protein>
<comment type="similarity">
    <text evidence="1 2">Belongs to the UPF0178 family.</text>
</comment>
<dbReference type="EMBL" id="AP028679">
    <property type="protein sequence ID" value="BEQ16822.1"/>
    <property type="molecule type" value="Genomic_DNA"/>
</dbReference>
<dbReference type="KEGG" id="dmp:FAK_38880"/>
<dbReference type="AlphaFoldDB" id="A0AAU9EKB3"/>